<accession>A0A833QXA0</accession>
<dbReference type="EMBL" id="SWLB01000018">
    <property type="protein sequence ID" value="KAF3326466.1"/>
    <property type="molecule type" value="Genomic_DNA"/>
</dbReference>
<dbReference type="OrthoDB" id="659384at2759"/>
<keyword evidence="2" id="KW-1185">Reference proteome</keyword>
<protein>
    <submittedName>
        <fullName evidence="1">Uncharacterized protein</fullName>
    </submittedName>
</protein>
<dbReference type="AlphaFoldDB" id="A0A833QXA0"/>
<comment type="caution">
    <text evidence="1">The sequence shown here is derived from an EMBL/GenBank/DDBJ whole genome shotgun (WGS) entry which is preliminary data.</text>
</comment>
<gene>
    <name evidence="1" type="ORF">FCM35_KLT08096</name>
</gene>
<name>A0A833QXA0_9POAL</name>
<evidence type="ECO:0000313" key="2">
    <source>
        <dbReference type="Proteomes" id="UP000623129"/>
    </source>
</evidence>
<sequence>MNGMASVYLLDMHVDGLAHMIPITRDEHGKCGYIPAGLVILRNALRGVQELAQDVTMFFTKGWVKVGKGLMRNGLGFCKDNGFSPHTRAIMEQAGVPEDWKNVPSDESTPLGQNPYLLPPVFEGPDPVQAWLYDCVVWRNYWEQSAPAGDT</sequence>
<dbReference type="Proteomes" id="UP000623129">
    <property type="component" value="Unassembled WGS sequence"/>
</dbReference>
<organism evidence="1 2">
    <name type="scientific">Carex littledalei</name>
    <dbReference type="NCBI Taxonomy" id="544730"/>
    <lineage>
        <taxon>Eukaryota</taxon>
        <taxon>Viridiplantae</taxon>
        <taxon>Streptophyta</taxon>
        <taxon>Embryophyta</taxon>
        <taxon>Tracheophyta</taxon>
        <taxon>Spermatophyta</taxon>
        <taxon>Magnoliopsida</taxon>
        <taxon>Liliopsida</taxon>
        <taxon>Poales</taxon>
        <taxon>Cyperaceae</taxon>
        <taxon>Cyperoideae</taxon>
        <taxon>Cariceae</taxon>
        <taxon>Carex</taxon>
        <taxon>Carex subgen. Euthyceras</taxon>
    </lineage>
</organism>
<reference evidence="1" key="1">
    <citation type="submission" date="2020-01" db="EMBL/GenBank/DDBJ databases">
        <title>Genome sequence of Kobresia littledalei, the first chromosome-level genome in the family Cyperaceae.</title>
        <authorList>
            <person name="Qu G."/>
        </authorList>
    </citation>
    <scope>NUCLEOTIDE SEQUENCE</scope>
    <source>
        <strain evidence="1">C.B.Clarke</strain>
        <tissue evidence="1">Leaf</tissue>
    </source>
</reference>
<proteinExistence type="predicted"/>
<evidence type="ECO:0000313" key="1">
    <source>
        <dbReference type="EMBL" id="KAF3326466.1"/>
    </source>
</evidence>